<dbReference type="CDD" id="cd01208">
    <property type="entry name" value="PTB_X11"/>
    <property type="match status" value="1"/>
</dbReference>
<dbReference type="PANTHER" id="PTHR12345">
    <property type="entry name" value="SYNTENIN RELATED"/>
    <property type="match status" value="1"/>
</dbReference>
<evidence type="ECO:0000256" key="1">
    <source>
        <dbReference type="ARBA" id="ARBA00022448"/>
    </source>
</evidence>
<dbReference type="GO" id="GO:0005737">
    <property type="term" value="C:cytoplasm"/>
    <property type="evidence" value="ECO:0007669"/>
    <property type="project" value="TreeGrafter"/>
</dbReference>
<dbReference type="InterPro" id="IPR051230">
    <property type="entry name" value="APP-Binding"/>
</dbReference>
<dbReference type="GO" id="GO:0005886">
    <property type="term" value="C:plasma membrane"/>
    <property type="evidence" value="ECO:0007669"/>
    <property type="project" value="TreeGrafter"/>
</dbReference>
<dbReference type="AlphaFoldDB" id="A0A0N4UB00"/>
<reference evidence="6 8" key="2">
    <citation type="submission" date="2018-11" db="EMBL/GenBank/DDBJ databases">
        <authorList>
            <consortium name="Pathogen Informatics"/>
        </authorList>
    </citation>
    <scope>NUCLEOTIDE SEQUENCE [LARGE SCALE GENOMIC DNA]</scope>
</reference>
<protein>
    <submittedName>
        <fullName evidence="9">PDZ domain-containing protein</fullName>
    </submittedName>
</protein>
<dbReference type="Pfam" id="PF00595">
    <property type="entry name" value="PDZ"/>
    <property type="match status" value="2"/>
</dbReference>
<dbReference type="InterPro" id="IPR011993">
    <property type="entry name" value="PH-like_dom_sf"/>
</dbReference>
<dbReference type="CDD" id="cd06720">
    <property type="entry name" value="PDZ1_APBA1_3-like"/>
    <property type="match status" value="1"/>
</dbReference>
<dbReference type="Proteomes" id="UP000274756">
    <property type="component" value="Unassembled WGS sequence"/>
</dbReference>
<evidence type="ECO:0000313" key="8">
    <source>
        <dbReference type="Proteomes" id="UP000274756"/>
    </source>
</evidence>
<feature type="domain" description="PDZ" evidence="5">
    <location>
        <begin position="477"/>
        <end position="553"/>
    </location>
</feature>
<dbReference type="CDD" id="cd06793">
    <property type="entry name" value="PDZ2_APBA1_3-like"/>
    <property type="match status" value="1"/>
</dbReference>
<dbReference type="FunFam" id="2.30.42.10:FF:000017">
    <property type="entry name" value="Amyloid beta A4 protein-binding family A member 1"/>
    <property type="match status" value="1"/>
</dbReference>
<dbReference type="SUPFAM" id="SSF50156">
    <property type="entry name" value="PDZ domain-like"/>
    <property type="match status" value="2"/>
</dbReference>
<dbReference type="InterPro" id="IPR001478">
    <property type="entry name" value="PDZ"/>
</dbReference>
<dbReference type="SMART" id="SM00228">
    <property type="entry name" value="PDZ"/>
    <property type="match status" value="2"/>
</dbReference>
<dbReference type="PROSITE" id="PS01179">
    <property type="entry name" value="PID"/>
    <property type="match status" value="1"/>
</dbReference>
<evidence type="ECO:0000313" key="6">
    <source>
        <dbReference type="EMBL" id="VDN58268.1"/>
    </source>
</evidence>
<name>A0A0N4UB00_DRAME</name>
<evidence type="ECO:0000313" key="7">
    <source>
        <dbReference type="Proteomes" id="UP000038040"/>
    </source>
</evidence>
<feature type="domain" description="PID" evidence="4">
    <location>
        <begin position="191"/>
        <end position="373"/>
    </location>
</feature>
<dbReference type="SMART" id="SM00462">
    <property type="entry name" value="PTB"/>
    <property type="match status" value="1"/>
</dbReference>
<sequence>MCRKELIGLTFNEGSSSAAYITQSNLYFSPDYYLRIPSKQIVDDSKAEMNSCDDSALQEDTTVKGKNHGSRRHSLESSFVLGGDCRTSVLIKKQMSEIDKEINRRIQNKNIRKVCTFSIQKWINLFKLIRERNYLTFNFLKLLVFSSFDFEFLMDSYLKRMQREEDRNNQTYDAGTRGQVIVHEPAVLIEGVLFRARYLGSTQLICEGRPTKSSRMMQAQEAVARVKAPAGEIQPSTDIDLFISTEKIMVLNTDLQRISETDVRQDILMDHALRTISYIADIGDLVVLMARRMSQSASTENCSADGYDSIRRTPRIICHVFESDEASFIAQSIGQAFQVAYVEFLRANGIDDPSYLREIDYQEVLNSQELMGDELEMFARKETQKDIVVPKKAGEPLGVVVVESGWGSMLPTVVIANLQPNGAASRSNQLNIGDQIIAINGISLVGLPLASAQQTIKGTRNSTAVKLTVVSTPPVVEVRIKRPDTKYQLGFSVQNGVICSLLRGGIAERGGIRVGHRIIEINSHSVVAVPHEKIVNMLATAVGEIHMKTMPTLMFRLITGQEVPNYI</sequence>
<dbReference type="STRING" id="318479.A0A0N4UB00"/>
<accession>A0A0N4UB00</accession>
<evidence type="ECO:0000256" key="2">
    <source>
        <dbReference type="ARBA" id="ARBA00022553"/>
    </source>
</evidence>
<dbReference type="WBParaSite" id="DME_0000435801-mRNA-1">
    <property type="protein sequence ID" value="DME_0000435801-mRNA-1"/>
    <property type="gene ID" value="DME_0000435801"/>
</dbReference>
<organism evidence="7 9">
    <name type="scientific">Dracunculus medinensis</name>
    <name type="common">Guinea worm</name>
    <dbReference type="NCBI Taxonomy" id="318479"/>
    <lineage>
        <taxon>Eukaryota</taxon>
        <taxon>Metazoa</taxon>
        <taxon>Ecdysozoa</taxon>
        <taxon>Nematoda</taxon>
        <taxon>Chromadorea</taxon>
        <taxon>Rhabditida</taxon>
        <taxon>Spirurina</taxon>
        <taxon>Dracunculoidea</taxon>
        <taxon>Dracunculidae</taxon>
        <taxon>Dracunculus</taxon>
    </lineage>
</organism>
<evidence type="ECO:0000259" key="5">
    <source>
        <dbReference type="PROSITE" id="PS50106"/>
    </source>
</evidence>
<dbReference type="GO" id="GO:0043197">
    <property type="term" value="C:dendritic spine"/>
    <property type="evidence" value="ECO:0007669"/>
    <property type="project" value="TreeGrafter"/>
</dbReference>
<dbReference type="EMBL" id="UYYG01001167">
    <property type="protein sequence ID" value="VDN58268.1"/>
    <property type="molecule type" value="Genomic_DNA"/>
</dbReference>
<reference evidence="9" key="1">
    <citation type="submission" date="2017-02" db="UniProtKB">
        <authorList>
            <consortium name="WormBaseParasite"/>
        </authorList>
    </citation>
    <scope>IDENTIFICATION</scope>
</reference>
<dbReference type="GO" id="GO:0007268">
    <property type="term" value="P:chemical synaptic transmission"/>
    <property type="evidence" value="ECO:0007669"/>
    <property type="project" value="TreeGrafter"/>
</dbReference>
<dbReference type="InterPro" id="IPR006020">
    <property type="entry name" value="PTB/PI_dom"/>
</dbReference>
<evidence type="ECO:0000313" key="9">
    <source>
        <dbReference type="WBParaSite" id="DME_0000435801-mRNA-1"/>
    </source>
</evidence>
<dbReference type="Gene3D" id="2.30.42.10">
    <property type="match status" value="2"/>
</dbReference>
<dbReference type="FunFam" id="2.30.29.30:FF:000207">
    <property type="entry name" value="Protein CBR-LIN-10, isoform a"/>
    <property type="match status" value="1"/>
</dbReference>
<evidence type="ECO:0000256" key="3">
    <source>
        <dbReference type="ARBA" id="ARBA00022737"/>
    </source>
</evidence>
<keyword evidence="8" id="KW-1185">Reference proteome</keyword>
<keyword evidence="1" id="KW-0813">Transport</keyword>
<gene>
    <name evidence="6" type="ORF">DME_LOCUS8241</name>
</gene>
<proteinExistence type="predicted"/>
<keyword evidence="3" id="KW-0677">Repeat</keyword>
<dbReference type="FunFam" id="2.30.42.10:FF:000007">
    <property type="entry name" value="Amyloid beta A4 protein-binding family A member"/>
    <property type="match status" value="1"/>
</dbReference>
<dbReference type="Pfam" id="PF00640">
    <property type="entry name" value="PID"/>
    <property type="match status" value="1"/>
</dbReference>
<dbReference type="Gene3D" id="2.30.29.30">
    <property type="entry name" value="Pleckstrin-homology domain (PH domain)/Phosphotyrosine-binding domain (PTB)"/>
    <property type="match status" value="1"/>
</dbReference>
<evidence type="ECO:0000259" key="4">
    <source>
        <dbReference type="PROSITE" id="PS01179"/>
    </source>
</evidence>
<dbReference type="PANTHER" id="PTHR12345:SF16">
    <property type="entry name" value="X11L, ISOFORM F-RELATED"/>
    <property type="match status" value="1"/>
</dbReference>
<keyword evidence="2" id="KW-0597">Phosphoprotein</keyword>
<dbReference type="SUPFAM" id="SSF50729">
    <property type="entry name" value="PH domain-like"/>
    <property type="match status" value="1"/>
</dbReference>
<dbReference type="OrthoDB" id="5987010at2759"/>
<dbReference type="InterPro" id="IPR036034">
    <property type="entry name" value="PDZ_sf"/>
</dbReference>
<dbReference type="Proteomes" id="UP000038040">
    <property type="component" value="Unplaced"/>
</dbReference>
<dbReference type="PROSITE" id="PS50106">
    <property type="entry name" value="PDZ"/>
    <property type="match status" value="2"/>
</dbReference>
<feature type="domain" description="PDZ" evidence="5">
    <location>
        <begin position="386"/>
        <end position="471"/>
    </location>
</feature>